<comment type="subcellular location">
    <subcellularLocation>
        <location evidence="1">Cell membrane</location>
        <topology evidence="1">Multi-pass membrane protein</topology>
    </subcellularLocation>
</comment>
<dbReference type="SMART" id="SM00382">
    <property type="entry name" value="AAA"/>
    <property type="match status" value="1"/>
</dbReference>
<evidence type="ECO:0000313" key="10">
    <source>
        <dbReference type="EMBL" id="EMB33294.1"/>
    </source>
</evidence>
<dbReference type="PROSITE" id="PS50929">
    <property type="entry name" value="ABC_TM1F"/>
    <property type="match status" value="1"/>
</dbReference>
<dbReference type="CDD" id="cd03228">
    <property type="entry name" value="ABCC_MRP_Like"/>
    <property type="match status" value="1"/>
</dbReference>
<dbReference type="GO" id="GO:0016887">
    <property type="term" value="F:ATP hydrolysis activity"/>
    <property type="evidence" value="ECO:0007669"/>
    <property type="project" value="InterPro"/>
</dbReference>
<dbReference type="InterPro" id="IPR003439">
    <property type="entry name" value="ABC_transporter-like_ATP-bd"/>
</dbReference>
<evidence type="ECO:0000256" key="5">
    <source>
        <dbReference type="ARBA" id="ARBA00022989"/>
    </source>
</evidence>
<dbReference type="SUPFAM" id="SSF52540">
    <property type="entry name" value="P-loop containing nucleoside triphosphate hydrolases"/>
    <property type="match status" value="1"/>
</dbReference>
<evidence type="ECO:0000256" key="1">
    <source>
        <dbReference type="ARBA" id="ARBA00004651"/>
    </source>
</evidence>
<dbReference type="AlphaFoldDB" id="A0A0E2EH33"/>
<feature type="transmembrane region" description="Helical" evidence="7">
    <location>
        <begin position="280"/>
        <end position="302"/>
    </location>
</feature>
<dbReference type="Proteomes" id="UP000011705">
    <property type="component" value="Chromosome"/>
</dbReference>
<dbReference type="HOGENOM" id="CLU_000604_84_3_12"/>
<comment type="caution">
    <text evidence="10">The sequence shown here is derived from an EMBL/GenBank/DDBJ whole genome shotgun (WGS) entry which is preliminary data.</text>
</comment>
<dbReference type="Gene3D" id="3.40.50.300">
    <property type="entry name" value="P-loop containing nucleotide triphosphate hydrolases"/>
    <property type="match status" value="1"/>
</dbReference>
<evidence type="ECO:0000256" key="3">
    <source>
        <dbReference type="ARBA" id="ARBA00022741"/>
    </source>
</evidence>
<feature type="transmembrane region" description="Helical" evidence="7">
    <location>
        <begin position="159"/>
        <end position="179"/>
    </location>
</feature>
<evidence type="ECO:0000259" key="8">
    <source>
        <dbReference type="PROSITE" id="PS50893"/>
    </source>
</evidence>
<dbReference type="EMBL" id="AGDV01000012">
    <property type="protein sequence ID" value="EMB33294.1"/>
    <property type="molecule type" value="Genomic_DNA"/>
</dbReference>
<evidence type="ECO:0000256" key="4">
    <source>
        <dbReference type="ARBA" id="ARBA00022840"/>
    </source>
</evidence>
<dbReference type="GO" id="GO:0005524">
    <property type="term" value="F:ATP binding"/>
    <property type="evidence" value="ECO:0007669"/>
    <property type="project" value="UniProtKB-KW"/>
</dbReference>
<accession>A0A0E2EH33</accession>
<dbReference type="PANTHER" id="PTHR24221">
    <property type="entry name" value="ATP-BINDING CASSETTE SUB-FAMILY B"/>
    <property type="match status" value="1"/>
</dbReference>
<reference evidence="10" key="1">
    <citation type="submission" date="2012-01" db="EMBL/GenBank/DDBJ databases">
        <title>The Genome Sequence of Treponema denticola H-22.</title>
        <authorList>
            <consortium name="The Broad Institute Genome Sequencing Platform"/>
            <person name="Earl A."/>
            <person name="Ward D."/>
            <person name="Feldgarden M."/>
            <person name="Gevers D."/>
            <person name="Blanton J.M."/>
            <person name="Fenno C.J."/>
            <person name="Baranova O.V."/>
            <person name="Mathney J."/>
            <person name="Dewhirst F.E."/>
            <person name="Izard J."/>
            <person name="Young S.K."/>
            <person name="Zeng Q."/>
            <person name="Gargeya S."/>
            <person name="Fitzgerald M."/>
            <person name="Haas B."/>
            <person name="Abouelleil A."/>
            <person name="Alvarado L."/>
            <person name="Arachchi H.M."/>
            <person name="Berlin A."/>
            <person name="Chapman S.B."/>
            <person name="Gearin G."/>
            <person name="Goldberg J."/>
            <person name="Griggs A."/>
            <person name="Gujja S."/>
            <person name="Hansen M."/>
            <person name="Heiman D."/>
            <person name="Howarth C."/>
            <person name="Larimer J."/>
            <person name="Lui A."/>
            <person name="MacDonald P.J.P."/>
            <person name="McCowen C."/>
            <person name="Montmayeur A."/>
            <person name="Murphy C."/>
            <person name="Neiman D."/>
            <person name="Pearson M."/>
            <person name="Priest M."/>
            <person name="Roberts A."/>
            <person name="Saif S."/>
            <person name="Shea T."/>
            <person name="Sisk P."/>
            <person name="Stolte C."/>
            <person name="Sykes S."/>
            <person name="Wortman J."/>
            <person name="Nusbaum C."/>
            <person name="Birren B."/>
        </authorList>
    </citation>
    <scope>NUCLEOTIDE SEQUENCE [LARGE SCALE GENOMIC DNA]</scope>
    <source>
        <strain evidence="10">H-22</strain>
    </source>
</reference>
<feature type="domain" description="ABC transporter" evidence="8">
    <location>
        <begin position="345"/>
        <end position="597"/>
    </location>
</feature>
<dbReference type="GO" id="GO:0005886">
    <property type="term" value="C:plasma membrane"/>
    <property type="evidence" value="ECO:0007669"/>
    <property type="project" value="UniProtKB-SubCell"/>
</dbReference>
<protein>
    <recommendedName>
        <fullName evidence="11">ABC transporter domain-containing protein</fullName>
    </recommendedName>
</protein>
<dbReference type="InterPro" id="IPR003593">
    <property type="entry name" value="AAA+_ATPase"/>
</dbReference>
<feature type="transmembrane region" description="Helical" evidence="7">
    <location>
        <begin position="133"/>
        <end position="153"/>
    </location>
</feature>
<evidence type="ECO:0008006" key="11">
    <source>
        <dbReference type="Google" id="ProtNLM"/>
    </source>
</evidence>
<feature type="transmembrane region" description="Helical" evidence="7">
    <location>
        <begin position="21"/>
        <end position="42"/>
    </location>
</feature>
<dbReference type="PANTHER" id="PTHR24221:SF654">
    <property type="entry name" value="ATP-BINDING CASSETTE SUB-FAMILY B MEMBER 6"/>
    <property type="match status" value="1"/>
</dbReference>
<keyword evidence="2 7" id="KW-0812">Transmembrane</keyword>
<dbReference type="GO" id="GO:0140359">
    <property type="term" value="F:ABC-type transporter activity"/>
    <property type="evidence" value="ECO:0007669"/>
    <property type="project" value="InterPro"/>
</dbReference>
<sequence>MTPKTLNVKNNFFSILPFKQLSVLFFLALVSALAPFVSFWALSKTIDALSTISQVQNVILYIIFIGAFLVTNDSFEAIRWTYSTYMEGKIFLEMKERLLEKVSKYAYIDIFENPDFLNKLRLADQLIPKFNSFFNSLAMLFSGVLGSLPFLWIGITTAWWVPLALIAGFLPSLIIKWNLEERLWALEIQNGEAYKEAAVHEHILLDSAFAKEIRLWNAASFILKRWKKNRYNLLKETSQLRNKSMGMTLLAHIFEGLVDCTVIAYLYMLVSRNALTTGAFVFAVTAVIQLRQNAFTVLLFGVDLKSDFNRLKPYFDVINYDETIIEKSQPYDEKINPPQTAQNVIVLKSLSFSYPKCEEKALKDINLEIKKGEKIALVGANGSGKSTLIKIISGMYPDFEGAYFFNGKNSKEIAVNDLRRSFAAVYQDFARFPMTFEENAAISEIAEQFNDEPDSFKAEKKDFKIDAFKFEELYKCFPIANSMLEPKTLLTRQFEGGLDLSGGQWQRLALMRCAWADREIILLDEPTSALDPDSEHEVLEAMIELMKGKTAIVVTHRLALCRSVDRIIVVEDGSIAETGTHTELINKNGRYAEMFKKQSARYK</sequence>
<evidence type="ECO:0000259" key="9">
    <source>
        <dbReference type="PROSITE" id="PS50929"/>
    </source>
</evidence>
<dbReference type="Gene3D" id="1.20.1560.10">
    <property type="entry name" value="ABC transporter type 1, transmembrane domain"/>
    <property type="match status" value="1"/>
</dbReference>
<dbReference type="InterPro" id="IPR039421">
    <property type="entry name" value="Type_1_exporter"/>
</dbReference>
<dbReference type="RefSeq" id="WP_002684827.1">
    <property type="nucleotide sequence ID" value="NZ_CM001795.1"/>
</dbReference>
<keyword evidence="3" id="KW-0547">Nucleotide-binding</keyword>
<dbReference type="InterPro" id="IPR036640">
    <property type="entry name" value="ABC1_TM_sf"/>
</dbReference>
<gene>
    <name evidence="10" type="ORF">HMPREF9726_01655</name>
</gene>
<dbReference type="PATRIC" id="fig|999432.5.peg.1716"/>
<feature type="domain" description="ABC transmembrane type-1" evidence="9">
    <location>
        <begin position="23"/>
        <end position="306"/>
    </location>
</feature>
<keyword evidence="6 7" id="KW-0472">Membrane</keyword>
<organism evidence="10">
    <name type="scientific">Treponema denticola H-22</name>
    <dbReference type="NCBI Taxonomy" id="999432"/>
    <lineage>
        <taxon>Bacteria</taxon>
        <taxon>Pseudomonadati</taxon>
        <taxon>Spirochaetota</taxon>
        <taxon>Spirochaetia</taxon>
        <taxon>Spirochaetales</taxon>
        <taxon>Treponemataceae</taxon>
        <taxon>Treponema</taxon>
    </lineage>
</organism>
<name>A0A0E2EH33_TREDN</name>
<feature type="transmembrane region" description="Helical" evidence="7">
    <location>
        <begin position="249"/>
        <end position="268"/>
    </location>
</feature>
<feature type="transmembrane region" description="Helical" evidence="7">
    <location>
        <begin position="48"/>
        <end position="70"/>
    </location>
</feature>
<proteinExistence type="predicted"/>
<evidence type="ECO:0000256" key="2">
    <source>
        <dbReference type="ARBA" id="ARBA00022692"/>
    </source>
</evidence>
<evidence type="ECO:0000256" key="6">
    <source>
        <dbReference type="ARBA" id="ARBA00023136"/>
    </source>
</evidence>
<dbReference type="PROSITE" id="PS50893">
    <property type="entry name" value="ABC_TRANSPORTER_2"/>
    <property type="match status" value="1"/>
</dbReference>
<dbReference type="InterPro" id="IPR027417">
    <property type="entry name" value="P-loop_NTPase"/>
</dbReference>
<dbReference type="SUPFAM" id="SSF90123">
    <property type="entry name" value="ABC transporter transmembrane region"/>
    <property type="match status" value="1"/>
</dbReference>
<dbReference type="GO" id="GO:0034040">
    <property type="term" value="F:ATPase-coupled lipid transmembrane transporter activity"/>
    <property type="evidence" value="ECO:0007669"/>
    <property type="project" value="TreeGrafter"/>
</dbReference>
<dbReference type="Pfam" id="PF00005">
    <property type="entry name" value="ABC_tran"/>
    <property type="match status" value="1"/>
</dbReference>
<keyword evidence="5 7" id="KW-1133">Transmembrane helix</keyword>
<dbReference type="InterPro" id="IPR011527">
    <property type="entry name" value="ABC1_TM_dom"/>
</dbReference>
<evidence type="ECO:0000256" key="7">
    <source>
        <dbReference type="SAM" id="Phobius"/>
    </source>
</evidence>
<keyword evidence="4" id="KW-0067">ATP-binding</keyword>